<gene>
    <name evidence="1" type="ORF">GDO78_017711</name>
</gene>
<reference evidence="1" key="1">
    <citation type="thesis" date="2020" institute="ProQuest LLC" country="789 East Eisenhower Parkway, Ann Arbor, MI, USA">
        <title>Comparative Genomics and Chromosome Evolution.</title>
        <authorList>
            <person name="Mudd A.B."/>
        </authorList>
    </citation>
    <scope>NUCLEOTIDE SEQUENCE</scope>
    <source>
        <strain evidence="1">HN-11 Male</strain>
        <tissue evidence="1">Kidney and liver</tissue>
    </source>
</reference>
<dbReference type="Proteomes" id="UP000770717">
    <property type="component" value="Unassembled WGS sequence"/>
</dbReference>
<protein>
    <submittedName>
        <fullName evidence="1">Uncharacterized protein</fullName>
    </submittedName>
</protein>
<dbReference type="EMBL" id="WNTK01002671">
    <property type="protein sequence ID" value="KAG9465799.1"/>
    <property type="molecule type" value="Genomic_DNA"/>
</dbReference>
<evidence type="ECO:0000313" key="1">
    <source>
        <dbReference type="EMBL" id="KAG9465799.1"/>
    </source>
</evidence>
<name>A0A8J6BIQ1_ELECQ</name>
<dbReference type="AlphaFoldDB" id="A0A8J6BIQ1"/>
<sequence>MSASCQIRAVPYYSISESSSNPWREINGERTAAEEEAKITDREIRSGLKGQVGGSRRAIVPGALRTQSIIVLQGHICKELQVSGSLLMGHPAGANYNRGEEWR</sequence>
<accession>A0A8J6BIQ1</accession>
<organism evidence="1 2">
    <name type="scientific">Eleutherodactylus coqui</name>
    <name type="common">Puerto Rican coqui</name>
    <dbReference type="NCBI Taxonomy" id="57060"/>
    <lineage>
        <taxon>Eukaryota</taxon>
        <taxon>Metazoa</taxon>
        <taxon>Chordata</taxon>
        <taxon>Craniata</taxon>
        <taxon>Vertebrata</taxon>
        <taxon>Euteleostomi</taxon>
        <taxon>Amphibia</taxon>
        <taxon>Batrachia</taxon>
        <taxon>Anura</taxon>
        <taxon>Neobatrachia</taxon>
        <taxon>Hyloidea</taxon>
        <taxon>Eleutherodactylidae</taxon>
        <taxon>Eleutherodactylinae</taxon>
        <taxon>Eleutherodactylus</taxon>
        <taxon>Eleutherodactylus</taxon>
    </lineage>
</organism>
<evidence type="ECO:0000313" key="2">
    <source>
        <dbReference type="Proteomes" id="UP000770717"/>
    </source>
</evidence>
<comment type="caution">
    <text evidence="1">The sequence shown here is derived from an EMBL/GenBank/DDBJ whole genome shotgun (WGS) entry which is preliminary data.</text>
</comment>
<proteinExistence type="predicted"/>
<keyword evidence="2" id="KW-1185">Reference proteome</keyword>